<proteinExistence type="inferred from homology"/>
<dbReference type="PANTHER" id="PTHR47359:SF3">
    <property type="entry name" value="NLP_P60 DOMAIN-CONTAINING PROTEIN-RELATED"/>
    <property type="match status" value="1"/>
</dbReference>
<evidence type="ECO:0000256" key="4">
    <source>
        <dbReference type="ARBA" id="ARBA00022807"/>
    </source>
</evidence>
<dbReference type="PROSITE" id="PS51935">
    <property type="entry name" value="NLPC_P60"/>
    <property type="match status" value="1"/>
</dbReference>
<evidence type="ECO:0000256" key="1">
    <source>
        <dbReference type="ARBA" id="ARBA00007074"/>
    </source>
</evidence>
<dbReference type="Gene3D" id="1.10.101.10">
    <property type="entry name" value="PGBD-like superfamily/PGBD"/>
    <property type="match status" value="1"/>
</dbReference>
<dbReference type="InterPro" id="IPR000064">
    <property type="entry name" value="NLP_P60_dom"/>
</dbReference>
<dbReference type="InterPro" id="IPR002477">
    <property type="entry name" value="Peptidoglycan-bd-like"/>
</dbReference>
<evidence type="ECO:0000313" key="8">
    <source>
        <dbReference type="Proteomes" id="UP000537825"/>
    </source>
</evidence>
<accession>A0A7X5BUB4</accession>
<evidence type="ECO:0000256" key="2">
    <source>
        <dbReference type="ARBA" id="ARBA00022670"/>
    </source>
</evidence>
<dbReference type="EMBL" id="JAAAPK010000019">
    <property type="protein sequence ID" value="NBC46171.1"/>
    <property type="molecule type" value="Genomic_DNA"/>
</dbReference>
<dbReference type="GO" id="GO:0006508">
    <property type="term" value="P:proteolysis"/>
    <property type="evidence" value="ECO:0007669"/>
    <property type="project" value="UniProtKB-KW"/>
</dbReference>
<keyword evidence="8" id="KW-1185">Reference proteome</keyword>
<dbReference type="InterPro" id="IPR051794">
    <property type="entry name" value="PG_Endopeptidase_C40"/>
</dbReference>
<dbReference type="PANTHER" id="PTHR47359">
    <property type="entry name" value="PEPTIDOGLYCAN DL-ENDOPEPTIDASE CWLO"/>
    <property type="match status" value="1"/>
</dbReference>
<sequence length="820" mass="87030">MPQKQALNSPFAPFVPAEEDPRDFLRLGSQGLQVSALQSRLKTLHPEVGEVDGHFGPKTFAAVTAFQRSRGLVPDGVVGPKTAGALGLHLSSPRTPSAPVANKASANDAEALVEKFSSRWSTDEKGLAQALYNRGADAHFVIAAFRLLDAEYTSDSDDVALQYVALVRSRQGPALEMLKKERALRNLLIDCLAAGVVFPDEDAQIQFLRGLAGPTPVPSGGSQPHPGIEIMVQAALAQKGKKYVYGAEVAATNRDAKAFDCSELVEWAAAQAGAKMPDGSQNQRAHCREKKTIIPVEEAIRTRGALLFTKGHVAISLGNGMTIEAANKEKGVCSQKATDRGWVEAGLVPDFYKGGVSSRTPQRVSSAQAVSTPKTAPASNKVASAATGDGTSGNVINGYVLYPNEVRGEGTIAWRNNNPGNIRNGSFANAHGAFKGKHNRHFAIFPNHATGFAALIELLKTQQYQTLSVTAAMKRYAPASDDNDPVAYARTLSKKTGVDVNRLLSSLSSAELQKFAAAIQQVEGWKAGVVYSRRDPRLAGLGIQSADVSAPSVAATTPASQGTKQTSSIQAAVRGSSSPALKLPATAHQETLRKLGQQARERMNKKNLGLCAKGVCEMLSAVGYSYGLDRPYVSSGIVGKVYDYGTGQWIAASTKGYYVSKHSHLDKKTELVTDDSHVKCAAASDSAKFMKHTLELLKFIECTALLRGHGSLGAPPQQSVETLRSLPEGAIVVFGPALSRSVLKQADKSYKQGGTGHAGHVGVLLREGNEVLVVADGLLTSNGSKYTVEMCLSSYAWAVGFVPTTAPFKASSKDRVQPVV</sequence>
<dbReference type="InterPro" id="IPR036366">
    <property type="entry name" value="PGBDSf"/>
</dbReference>
<dbReference type="AlphaFoldDB" id="A0A7X5BUB4"/>
<dbReference type="SUPFAM" id="SSF47090">
    <property type="entry name" value="PGBD-like"/>
    <property type="match status" value="1"/>
</dbReference>
<feature type="domain" description="NlpC/P60" evidence="6">
    <location>
        <begin position="225"/>
        <end position="353"/>
    </location>
</feature>
<feature type="compositionally biased region" description="Polar residues" evidence="5">
    <location>
        <begin position="358"/>
        <end position="382"/>
    </location>
</feature>
<dbReference type="InterPro" id="IPR038765">
    <property type="entry name" value="Papain-like_cys_pep_sf"/>
</dbReference>
<reference evidence="7 8" key="1">
    <citation type="submission" date="2020-01" db="EMBL/GenBank/DDBJ databases">
        <title>The draft genome sequence of Corallococcus exiguus DSM 14696.</title>
        <authorList>
            <person name="Zhang X."/>
            <person name="Zhu H."/>
        </authorList>
    </citation>
    <scope>NUCLEOTIDE SEQUENCE [LARGE SCALE GENOMIC DNA]</scope>
    <source>
        <strain evidence="7 8">DSM 14696</strain>
    </source>
</reference>
<dbReference type="GO" id="GO:0008234">
    <property type="term" value="F:cysteine-type peptidase activity"/>
    <property type="evidence" value="ECO:0007669"/>
    <property type="project" value="UniProtKB-KW"/>
</dbReference>
<evidence type="ECO:0000256" key="5">
    <source>
        <dbReference type="SAM" id="MobiDB-lite"/>
    </source>
</evidence>
<dbReference type="Gene3D" id="3.90.1720.10">
    <property type="entry name" value="endopeptidase domain like (from Nostoc punctiforme)"/>
    <property type="match status" value="1"/>
</dbReference>
<protein>
    <recommendedName>
        <fullName evidence="6">NlpC/P60 domain-containing protein</fullName>
    </recommendedName>
</protein>
<dbReference type="Pfam" id="PF01471">
    <property type="entry name" value="PG_binding_1"/>
    <property type="match status" value="1"/>
</dbReference>
<dbReference type="RefSeq" id="WP_161663347.1">
    <property type="nucleotide sequence ID" value="NZ_CBCSLE010000024.1"/>
</dbReference>
<name>A0A7X5BUB4_9BACT</name>
<dbReference type="Pfam" id="PF00877">
    <property type="entry name" value="NLPC_P60"/>
    <property type="match status" value="1"/>
</dbReference>
<keyword evidence="3" id="KW-0378">Hydrolase</keyword>
<dbReference type="SUPFAM" id="SSF54001">
    <property type="entry name" value="Cysteine proteinases"/>
    <property type="match status" value="1"/>
</dbReference>
<evidence type="ECO:0000313" key="7">
    <source>
        <dbReference type="EMBL" id="NBC46171.1"/>
    </source>
</evidence>
<organism evidence="7 8">
    <name type="scientific">Corallococcus exiguus</name>
    <dbReference type="NCBI Taxonomy" id="83462"/>
    <lineage>
        <taxon>Bacteria</taxon>
        <taxon>Pseudomonadati</taxon>
        <taxon>Myxococcota</taxon>
        <taxon>Myxococcia</taxon>
        <taxon>Myxococcales</taxon>
        <taxon>Cystobacterineae</taxon>
        <taxon>Myxococcaceae</taxon>
        <taxon>Corallococcus</taxon>
    </lineage>
</organism>
<feature type="region of interest" description="Disordered" evidence="5">
    <location>
        <begin position="358"/>
        <end position="386"/>
    </location>
</feature>
<dbReference type="Proteomes" id="UP000537825">
    <property type="component" value="Unassembled WGS sequence"/>
</dbReference>
<keyword evidence="4" id="KW-0788">Thiol protease</keyword>
<dbReference type="InterPro" id="IPR036365">
    <property type="entry name" value="PGBD-like_sf"/>
</dbReference>
<evidence type="ECO:0000256" key="3">
    <source>
        <dbReference type="ARBA" id="ARBA00022801"/>
    </source>
</evidence>
<comment type="caution">
    <text evidence="7">The sequence shown here is derived from an EMBL/GenBank/DDBJ whole genome shotgun (WGS) entry which is preliminary data.</text>
</comment>
<comment type="similarity">
    <text evidence="1">Belongs to the peptidase C40 family.</text>
</comment>
<gene>
    <name evidence="7" type="ORF">GTZ93_40930</name>
</gene>
<evidence type="ECO:0000259" key="6">
    <source>
        <dbReference type="PROSITE" id="PS51935"/>
    </source>
</evidence>
<keyword evidence="2" id="KW-0645">Protease</keyword>